<evidence type="ECO:0000256" key="6">
    <source>
        <dbReference type="SAM" id="MobiDB-lite"/>
    </source>
</evidence>
<dbReference type="STRING" id="75913.A0A0K0F1G9"/>
<protein>
    <submittedName>
        <fullName evidence="9">85/88 kDa calcium-independent phospholipase A2 (inferred by orthology to a human protein)</fullName>
    </submittedName>
</protein>
<dbReference type="GO" id="GO:0052816">
    <property type="term" value="F:long-chain fatty acyl-CoA hydrolase activity"/>
    <property type="evidence" value="ECO:0007669"/>
    <property type="project" value="TreeGrafter"/>
</dbReference>
<dbReference type="GO" id="GO:2000304">
    <property type="term" value="P:positive regulation of ceramide biosynthetic process"/>
    <property type="evidence" value="ECO:0007669"/>
    <property type="project" value="TreeGrafter"/>
</dbReference>
<feature type="active site" description="Nucleophile" evidence="5">
    <location>
        <position position="197"/>
    </location>
</feature>
<feature type="compositionally biased region" description="Low complexity" evidence="6">
    <location>
        <begin position="442"/>
        <end position="466"/>
    </location>
</feature>
<name>A0A0K0F1G9_STRVS</name>
<dbReference type="InterPro" id="IPR016035">
    <property type="entry name" value="Acyl_Trfase/lysoPLipase"/>
</dbReference>
<evidence type="ECO:0000256" key="1">
    <source>
        <dbReference type="ARBA" id="ARBA00022737"/>
    </source>
</evidence>
<dbReference type="GO" id="GO:0047499">
    <property type="term" value="F:calcium-independent phospholipase A2 activity"/>
    <property type="evidence" value="ECO:0007669"/>
    <property type="project" value="InterPro"/>
</dbReference>
<dbReference type="Pfam" id="PF01734">
    <property type="entry name" value="Patatin"/>
    <property type="match status" value="1"/>
</dbReference>
<keyword evidence="8" id="KW-1185">Reference proteome</keyword>
<dbReference type="PANTHER" id="PTHR24139">
    <property type="entry name" value="CALCIUM-INDEPENDENT PHOSPHOLIPASE A2"/>
    <property type="match status" value="1"/>
</dbReference>
<keyword evidence="4 5" id="KW-0443">Lipid metabolism</keyword>
<feature type="domain" description="PNPLA" evidence="7">
    <location>
        <begin position="159"/>
        <end position="337"/>
    </location>
</feature>
<dbReference type="PANTHER" id="PTHR24139:SF34">
    <property type="entry name" value="85_88 KDA CALCIUM-INDEPENDENT PHOSPHOLIPASE A2"/>
    <property type="match status" value="1"/>
</dbReference>
<evidence type="ECO:0000256" key="4">
    <source>
        <dbReference type="ARBA" id="ARBA00023098"/>
    </source>
</evidence>
<dbReference type="AlphaFoldDB" id="A0A0K0F1G9"/>
<evidence type="ECO:0000256" key="3">
    <source>
        <dbReference type="ARBA" id="ARBA00023043"/>
    </source>
</evidence>
<reference evidence="8" key="1">
    <citation type="submission" date="2014-07" db="EMBL/GenBank/DDBJ databases">
        <authorList>
            <person name="Martin A.A"/>
            <person name="De Silva N."/>
        </authorList>
    </citation>
    <scope>NUCLEOTIDE SEQUENCE</scope>
</reference>
<keyword evidence="2 5" id="KW-0378">Hydrolase</keyword>
<organism evidence="8 9">
    <name type="scientific">Strongyloides venezuelensis</name>
    <name type="common">Threadworm</name>
    <dbReference type="NCBI Taxonomy" id="75913"/>
    <lineage>
        <taxon>Eukaryota</taxon>
        <taxon>Metazoa</taxon>
        <taxon>Ecdysozoa</taxon>
        <taxon>Nematoda</taxon>
        <taxon>Chromadorea</taxon>
        <taxon>Rhabditida</taxon>
        <taxon>Tylenchina</taxon>
        <taxon>Panagrolaimomorpha</taxon>
        <taxon>Strongyloidoidea</taxon>
        <taxon>Strongyloididae</taxon>
        <taxon>Strongyloides</taxon>
    </lineage>
</organism>
<evidence type="ECO:0000259" key="7">
    <source>
        <dbReference type="PROSITE" id="PS51635"/>
    </source>
</evidence>
<dbReference type="Gene3D" id="3.40.1090.10">
    <property type="entry name" value="Cytosolic phospholipase A2 catalytic domain"/>
    <property type="match status" value="1"/>
</dbReference>
<reference evidence="9" key="2">
    <citation type="submission" date="2015-08" db="UniProtKB">
        <authorList>
            <consortium name="WormBaseParasite"/>
        </authorList>
    </citation>
    <scope>IDENTIFICATION</scope>
</reference>
<feature type="short sequence motif" description="GXGXXG" evidence="5">
    <location>
        <begin position="163"/>
        <end position="168"/>
    </location>
</feature>
<feature type="short sequence motif" description="DGA/G" evidence="5">
    <location>
        <begin position="324"/>
        <end position="326"/>
    </location>
</feature>
<evidence type="ECO:0000256" key="2">
    <source>
        <dbReference type="ARBA" id="ARBA00022801"/>
    </source>
</evidence>
<proteinExistence type="predicted"/>
<sequence>MMWNVKKYFNRPRSRSIDNIENNEFMLIEAVKACDIRRIVYIYSFETIEQKLATVGNDNILHLAVGTENTTIVKCILLFYEKKFNFSKQRNKQGLRPIDMANKEIETIFRQWNGEINVNGESYKSDASGESVSEMRKKLNASILLQRLGQISNKSKVLMSIDGGGIRGLAAIQVLMTLEDELGVPLVDVVDWVAGTSTGAYIAIMLSQKKTLEEMRKIYLRFKGKVFRGMRPYNTAILEKTLQDILGNEPFLNSKKPKMIVTTCSIKNSMPQLKLFRNYKSIPDSTNESSGTHEKDFENFSAWEVGRSSSAAPTYFEPYKGFIDGGIMSNNPGLELLTEFFEHNYSITMHKNLSKISSDSSSSEKDEKYLTEIKDKTTQLTKNLWPTSACLRKSNKSEEPTEDKMENIACLISIGTGGWKANIKEGEPNAILHHLPLSNGTNNGSTTNITNNNTTTITNHNSSNNNEPQKKNILKKLADLKGILPVFVRQLTASDGLPVERARAWCHSIGVPYFRFTASHTIRLKLDDSNDIGIIQMMWDTEIYLRTDGKGEIARLTNYLKLFSKMKENLEVKKNNL</sequence>
<accession>A0A0K0F1G9</accession>
<keyword evidence="3" id="KW-0040">ANK repeat</keyword>
<keyword evidence="1" id="KW-0677">Repeat</keyword>
<dbReference type="WBParaSite" id="SVE_0264400.1">
    <property type="protein sequence ID" value="SVE_0264400.1"/>
    <property type="gene ID" value="SVE_0264400"/>
</dbReference>
<dbReference type="InterPro" id="IPR047148">
    <property type="entry name" value="PLPL9"/>
</dbReference>
<dbReference type="SUPFAM" id="SSF52151">
    <property type="entry name" value="FabD/lysophospholipase-like"/>
    <property type="match status" value="1"/>
</dbReference>
<evidence type="ECO:0000256" key="5">
    <source>
        <dbReference type="PROSITE-ProRule" id="PRU01161"/>
    </source>
</evidence>
<evidence type="ECO:0000313" key="9">
    <source>
        <dbReference type="WBParaSite" id="SVE_0264400.1"/>
    </source>
</evidence>
<keyword evidence="5" id="KW-0442">Lipid degradation</keyword>
<feature type="region of interest" description="Disordered" evidence="6">
    <location>
        <begin position="442"/>
        <end position="468"/>
    </location>
</feature>
<evidence type="ECO:0000313" key="8">
    <source>
        <dbReference type="Proteomes" id="UP000035680"/>
    </source>
</evidence>
<feature type="active site" description="Proton acceptor" evidence="5">
    <location>
        <position position="324"/>
    </location>
</feature>
<dbReference type="GO" id="GO:0016042">
    <property type="term" value="P:lipid catabolic process"/>
    <property type="evidence" value="ECO:0007669"/>
    <property type="project" value="UniProtKB-UniRule"/>
</dbReference>
<dbReference type="PROSITE" id="PS51635">
    <property type="entry name" value="PNPLA"/>
    <property type="match status" value="1"/>
</dbReference>
<dbReference type="InterPro" id="IPR002641">
    <property type="entry name" value="PNPLA_dom"/>
</dbReference>
<feature type="short sequence motif" description="GXSXG" evidence="5">
    <location>
        <begin position="195"/>
        <end position="199"/>
    </location>
</feature>
<dbReference type="GO" id="GO:0005739">
    <property type="term" value="C:mitochondrion"/>
    <property type="evidence" value="ECO:0007669"/>
    <property type="project" value="TreeGrafter"/>
</dbReference>
<dbReference type="Proteomes" id="UP000035680">
    <property type="component" value="Unassembled WGS sequence"/>
</dbReference>